<accession>A0A1C7MSQ8</accession>
<sequence length="361" mass="38740">MVGLFGLGNKGSPSRSPHNPPSLNTPPPPYSQDNPDPSVFATETTTTTTHVVTTTTHTTTHFFSLPLWKRRGSPAYPPPVAPRIAGLSSDELGTIGSLEDQSERSVVLLRNKALPPTPDFSDENERSSSSIALNALHPNGEDGARIPRKKSRPSLVEAGSACSSRNSSVAAMSRSSYTLAESSSQPTVILARAALGLGLHHVTPNSVVASSSAMEVNTVAFGAPTSQLRTSDPSVRRVKSFQKDTPVPTQEPSPTGGHRERRRTRGLSLGPLHFSSDGKGKDKQRETENDTASPKPLSRKSLFGPVRDLILVPAHLPPFLPACSLPSTRSTCLTILHGYQYEPFIHSWTITSITRTAETTF</sequence>
<feature type="region of interest" description="Disordered" evidence="1">
    <location>
        <begin position="114"/>
        <end position="169"/>
    </location>
</feature>
<dbReference type="STRING" id="5627.A0A1C7MSQ8"/>
<name>A0A1C7MSQ8_GRIFR</name>
<feature type="compositionally biased region" description="Basic and acidic residues" evidence="1">
    <location>
        <begin position="276"/>
        <end position="288"/>
    </location>
</feature>
<feature type="compositionally biased region" description="Pro residues" evidence="1">
    <location>
        <begin position="18"/>
        <end position="30"/>
    </location>
</feature>
<organism evidence="2 3">
    <name type="scientific">Grifola frondosa</name>
    <name type="common">Maitake</name>
    <name type="synonym">Polyporus frondosus</name>
    <dbReference type="NCBI Taxonomy" id="5627"/>
    <lineage>
        <taxon>Eukaryota</taxon>
        <taxon>Fungi</taxon>
        <taxon>Dikarya</taxon>
        <taxon>Basidiomycota</taxon>
        <taxon>Agaricomycotina</taxon>
        <taxon>Agaricomycetes</taxon>
        <taxon>Polyporales</taxon>
        <taxon>Grifolaceae</taxon>
        <taxon>Grifola</taxon>
    </lineage>
</organism>
<evidence type="ECO:0000256" key="1">
    <source>
        <dbReference type="SAM" id="MobiDB-lite"/>
    </source>
</evidence>
<feature type="compositionally biased region" description="Low complexity" evidence="1">
    <location>
        <begin position="31"/>
        <end position="41"/>
    </location>
</feature>
<dbReference type="AlphaFoldDB" id="A0A1C7MSQ8"/>
<feature type="region of interest" description="Disordered" evidence="1">
    <location>
        <begin position="1"/>
        <end position="41"/>
    </location>
</feature>
<proteinExistence type="predicted"/>
<keyword evidence="3" id="KW-1185">Reference proteome</keyword>
<protein>
    <submittedName>
        <fullName evidence="2">Uncharacterized protein</fullName>
    </submittedName>
</protein>
<comment type="caution">
    <text evidence="2">The sequence shown here is derived from an EMBL/GenBank/DDBJ whole genome shotgun (WGS) entry which is preliminary data.</text>
</comment>
<dbReference type="EMBL" id="LUGG01000001">
    <property type="protein sequence ID" value="OBZ79747.1"/>
    <property type="molecule type" value="Genomic_DNA"/>
</dbReference>
<reference evidence="2 3" key="1">
    <citation type="submission" date="2016-03" db="EMBL/GenBank/DDBJ databases">
        <title>Whole genome sequencing of Grifola frondosa 9006-11.</title>
        <authorList>
            <person name="Min B."/>
            <person name="Park H."/>
            <person name="Kim J.-G."/>
            <person name="Cho H."/>
            <person name="Oh Y.-L."/>
            <person name="Kong W.-S."/>
            <person name="Choi I.-G."/>
        </authorList>
    </citation>
    <scope>NUCLEOTIDE SEQUENCE [LARGE SCALE GENOMIC DNA]</scope>
    <source>
        <strain evidence="2 3">9006-11</strain>
    </source>
</reference>
<gene>
    <name evidence="2" type="ORF">A0H81_00693</name>
</gene>
<evidence type="ECO:0000313" key="2">
    <source>
        <dbReference type="EMBL" id="OBZ79747.1"/>
    </source>
</evidence>
<feature type="region of interest" description="Disordered" evidence="1">
    <location>
        <begin position="225"/>
        <end position="300"/>
    </location>
</feature>
<dbReference type="Proteomes" id="UP000092993">
    <property type="component" value="Unassembled WGS sequence"/>
</dbReference>
<evidence type="ECO:0000313" key="3">
    <source>
        <dbReference type="Proteomes" id="UP000092993"/>
    </source>
</evidence>